<dbReference type="Gene3D" id="3.90.320.10">
    <property type="match status" value="1"/>
</dbReference>
<dbReference type="PANTHER" id="PTHR37168:SF2">
    <property type="entry name" value="CRISPR-ASSOCIATED EXONUCLEASE CAS4"/>
    <property type="match status" value="1"/>
</dbReference>
<protein>
    <submittedName>
        <fullName evidence="2">CRISPR-associated protein Cas4</fullName>
    </submittedName>
</protein>
<proteinExistence type="predicted"/>
<feature type="domain" description="DUF83" evidence="1">
    <location>
        <begin position="9"/>
        <end position="165"/>
    </location>
</feature>
<sequence length="165" mass="19162">MFEEEQVSGTLVNYFTTCRREAWLYAHHIHARQDDENMLLGKALSQIKESNLQDFPFSNLKFDKLSKSKGHYQITEYKKTLKNPDAAVNQLLFYMYILKTNLKLKLISGKVICGKTVLNVDGNDENFTKMRCILKELVNLVNEPKCPIASFKKICKNCAYNDYCF</sequence>
<accession>A0A0S4S9D0</accession>
<dbReference type="Proteomes" id="UP000052237">
    <property type="component" value="Unassembled WGS sequence"/>
</dbReference>
<name>A0A0S4S9D0_CAMHY</name>
<gene>
    <name evidence="2" type="ORF">ERS686654_01638</name>
</gene>
<dbReference type="Pfam" id="PF01930">
    <property type="entry name" value="Cas_Cas4"/>
    <property type="match status" value="1"/>
</dbReference>
<dbReference type="RefSeq" id="WP_059431766.1">
    <property type="nucleotide sequence ID" value="NZ_FAUU01000002.1"/>
</dbReference>
<dbReference type="EMBL" id="FAVB01000004">
    <property type="protein sequence ID" value="CUU85985.1"/>
    <property type="molecule type" value="Genomic_DNA"/>
</dbReference>
<dbReference type="PANTHER" id="PTHR37168">
    <property type="entry name" value="CRISPR-ASSOCIATED EXONUCLEASE CAS4"/>
    <property type="match status" value="1"/>
</dbReference>
<keyword evidence="3" id="KW-1185">Reference proteome</keyword>
<dbReference type="InterPro" id="IPR011604">
    <property type="entry name" value="PDDEXK-like_dom_sf"/>
</dbReference>
<evidence type="ECO:0000313" key="2">
    <source>
        <dbReference type="EMBL" id="CUU85985.1"/>
    </source>
</evidence>
<evidence type="ECO:0000259" key="1">
    <source>
        <dbReference type="Pfam" id="PF01930"/>
    </source>
</evidence>
<evidence type="ECO:0000313" key="3">
    <source>
        <dbReference type="Proteomes" id="UP000052237"/>
    </source>
</evidence>
<reference evidence="2 3" key="1">
    <citation type="submission" date="2015-11" db="EMBL/GenBank/DDBJ databases">
        <authorList>
            <consortium name="Pathogen Informatics"/>
        </authorList>
    </citation>
    <scope>NUCLEOTIDE SEQUENCE [LARGE SCALE GENOMIC DNA]</scope>
    <source>
        <strain evidence="2 3">006A-0059</strain>
    </source>
</reference>
<organism evidence="2 3">
    <name type="scientific">Campylobacter hyointestinalis subsp. hyointestinalis</name>
    <dbReference type="NCBI Taxonomy" id="91352"/>
    <lineage>
        <taxon>Bacteria</taxon>
        <taxon>Pseudomonadati</taxon>
        <taxon>Campylobacterota</taxon>
        <taxon>Epsilonproteobacteria</taxon>
        <taxon>Campylobacterales</taxon>
        <taxon>Campylobacteraceae</taxon>
        <taxon>Campylobacter</taxon>
    </lineage>
</organism>
<dbReference type="AlphaFoldDB" id="A0A0S4S9D0"/>
<comment type="caution">
    <text evidence="2">The sequence shown here is derived from an EMBL/GenBank/DDBJ whole genome shotgun (WGS) entry which is preliminary data.</text>
</comment>
<dbReference type="InterPro" id="IPR022765">
    <property type="entry name" value="Dna2/Cas4_DUF83"/>
</dbReference>